<feature type="compositionally biased region" description="Pro residues" evidence="1">
    <location>
        <begin position="271"/>
        <end position="285"/>
    </location>
</feature>
<dbReference type="Proteomes" id="UP000583944">
    <property type="component" value="Unassembled WGS sequence"/>
</dbReference>
<feature type="compositionally biased region" description="Gly residues" evidence="1">
    <location>
        <begin position="119"/>
        <end position="134"/>
    </location>
</feature>
<dbReference type="AlphaFoldDB" id="A0A7J6XTD0"/>
<organism evidence="3 4">
    <name type="scientific">Trypanosoma cruzi</name>
    <dbReference type="NCBI Taxonomy" id="5693"/>
    <lineage>
        <taxon>Eukaryota</taxon>
        <taxon>Discoba</taxon>
        <taxon>Euglenozoa</taxon>
        <taxon>Kinetoplastea</taxon>
        <taxon>Metakinetoplastina</taxon>
        <taxon>Trypanosomatida</taxon>
        <taxon>Trypanosomatidae</taxon>
        <taxon>Trypanosoma</taxon>
        <taxon>Schizotrypanum</taxon>
    </lineage>
</organism>
<feature type="compositionally biased region" description="Basic and acidic residues" evidence="1">
    <location>
        <begin position="212"/>
        <end position="221"/>
    </location>
</feature>
<feature type="compositionally biased region" description="Polar residues" evidence="1">
    <location>
        <begin position="400"/>
        <end position="437"/>
    </location>
</feature>
<dbReference type="VEuPathDB" id="TriTrypDB:BCY84_19657"/>
<feature type="compositionally biased region" description="Basic and acidic residues" evidence="1">
    <location>
        <begin position="244"/>
        <end position="256"/>
    </location>
</feature>
<protein>
    <submittedName>
        <fullName evidence="3">Mucin-associated surface protein (MASP) subgroup S085</fullName>
    </submittedName>
</protein>
<feature type="compositionally biased region" description="Pro residues" evidence="1">
    <location>
        <begin position="161"/>
        <end position="170"/>
    </location>
</feature>
<evidence type="ECO:0000256" key="2">
    <source>
        <dbReference type="SAM" id="Phobius"/>
    </source>
</evidence>
<feature type="compositionally biased region" description="Polar residues" evidence="1">
    <location>
        <begin position="226"/>
        <end position="243"/>
    </location>
</feature>
<accession>A0A7J6XTD0</accession>
<feature type="compositionally biased region" description="Polar residues" evidence="1">
    <location>
        <begin position="358"/>
        <end position="386"/>
    </location>
</feature>
<dbReference type="VEuPathDB" id="TriTrypDB:ECC02_009614"/>
<feature type="transmembrane region" description="Helical" evidence="2">
    <location>
        <begin position="36"/>
        <end position="56"/>
    </location>
</feature>
<feature type="compositionally biased region" description="Polar residues" evidence="1">
    <location>
        <begin position="309"/>
        <end position="322"/>
    </location>
</feature>
<proteinExistence type="predicted"/>
<feature type="region of interest" description="Disordered" evidence="1">
    <location>
        <begin position="105"/>
        <end position="437"/>
    </location>
</feature>
<gene>
    <name evidence="3" type="ORF">ECC02_009614</name>
</gene>
<evidence type="ECO:0000256" key="1">
    <source>
        <dbReference type="SAM" id="MobiDB-lite"/>
    </source>
</evidence>
<name>A0A7J6XTD0_TRYCR</name>
<evidence type="ECO:0000313" key="3">
    <source>
        <dbReference type="EMBL" id="KAF5217513.1"/>
    </source>
</evidence>
<sequence>MSLFLLPLCVDGELFCAEGYTQVTGVMMAMMMTGRVLLVCALCVLWCGAGGVYAGGIDNNAVGDCMASEVLGRKTLNTLSGCDKAAPKLPFRSALPITALQADVSEEGEEKDLNSIGPSGTGDSSGGGGGGGKSGVSNSGTPGSDGGSQLGDDPSNAAPSGGPPPPPPPEGTEGLKLSGGKTSTPSREPQTTIKQPGGIKTPSSTTPPSVKVLEEGPKPEAGRQVANPQEKSNSQVTGVNANENNKDKRAMKEEKPSTVSSIESTPQVNLPTPPQPTPEVSPPTASPEAKLPATGESSPTRNLSRDPTEQTNDNSQSQNETAPETLIQPSGDAETQQQNQESDTSNLLEITDDGSLAEKTSSSISKNDSDDAQSTVDENNDNSQRPSPKETSDHKADNKNVASTPSERAQQTVKTATITQRNDTATNGGSDSSTAVSHTTSPLSFLLLVVCAAAAALVAA</sequence>
<feature type="compositionally biased region" description="Basic and acidic residues" evidence="1">
    <location>
        <begin position="387"/>
        <end position="398"/>
    </location>
</feature>
<keyword evidence="2" id="KW-1133">Transmembrane helix</keyword>
<feature type="compositionally biased region" description="Polar residues" evidence="1">
    <location>
        <begin position="333"/>
        <end position="348"/>
    </location>
</feature>
<evidence type="ECO:0000313" key="4">
    <source>
        <dbReference type="Proteomes" id="UP000583944"/>
    </source>
</evidence>
<keyword evidence="2" id="KW-0472">Membrane</keyword>
<dbReference type="EMBL" id="JABDHM010000132">
    <property type="protein sequence ID" value="KAF5217513.1"/>
    <property type="molecule type" value="Genomic_DNA"/>
</dbReference>
<comment type="caution">
    <text evidence="3">The sequence shown here is derived from an EMBL/GenBank/DDBJ whole genome shotgun (WGS) entry which is preliminary data.</text>
</comment>
<feature type="compositionally biased region" description="Polar residues" evidence="1">
    <location>
        <begin position="180"/>
        <end position="194"/>
    </location>
</feature>
<keyword evidence="2" id="KW-0812">Transmembrane</keyword>
<reference evidence="3 4" key="1">
    <citation type="journal article" date="2019" name="Genome Biol. Evol.">
        <title>Nanopore Sequencing Significantly Improves Genome Assembly of the Protozoan Parasite Trypanosoma cruzi.</title>
        <authorList>
            <person name="Diaz-Viraque F."/>
            <person name="Pita S."/>
            <person name="Greif G."/>
            <person name="de Souza R.C.M."/>
            <person name="Iraola G."/>
            <person name="Robello C."/>
        </authorList>
    </citation>
    <scope>NUCLEOTIDE SEQUENCE [LARGE SCALE GENOMIC DNA]</scope>
    <source>
        <strain evidence="3 4">Berenice</strain>
    </source>
</reference>